<name>A0A450UL38_9GAMM</name>
<accession>A0A450UL38</accession>
<sequence length="64" mass="7504">MINKDEARYEGIKRYNPSDDQLRDIENFLKGNMEIMDSDELATKQLDAYQIQVVAPEPLEIWSD</sequence>
<proteinExistence type="predicted"/>
<organism evidence="1">
    <name type="scientific">Candidatus Kentrum sp. LFY</name>
    <dbReference type="NCBI Taxonomy" id="2126342"/>
    <lineage>
        <taxon>Bacteria</taxon>
        <taxon>Pseudomonadati</taxon>
        <taxon>Pseudomonadota</taxon>
        <taxon>Gammaproteobacteria</taxon>
        <taxon>Candidatus Kentrum</taxon>
    </lineage>
</organism>
<dbReference type="AlphaFoldDB" id="A0A450UL38"/>
<evidence type="ECO:0000313" key="1">
    <source>
        <dbReference type="EMBL" id="VFJ93190.1"/>
    </source>
</evidence>
<protein>
    <submittedName>
        <fullName evidence="1">Uncharacterized protein</fullName>
    </submittedName>
</protein>
<gene>
    <name evidence="1" type="ORF">BECKLFY1418B_GA0070995_104228</name>
</gene>
<reference evidence="1" key="1">
    <citation type="submission" date="2019-02" db="EMBL/GenBank/DDBJ databases">
        <authorList>
            <person name="Gruber-Vodicka R. H."/>
            <person name="Seah K. B. B."/>
        </authorList>
    </citation>
    <scope>NUCLEOTIDE SEQUENCE</scope>
    <source>
        <strain evidence="1">BECK_M7</strain>
    </source>
</reference>
<dbReference type="EMBL" id="CAADFF010000042">
    <property type="protein sequence ID" value="VFJ93190.1"/>
    <property type="molecule type" value="Genomic_DNA"/>
</dbReference>